<dbReference type="GO" id="GO:0019213">
    <property type="term" value="F:deacetylase activity"/>
    <property type="evidence" value="ECO:0007669"/>
    <property type="project" value="InterPro"/>
</dbReference>
<dbReference type="AlphaFoldDB" id="A0A383D2N1"/>
<protein>
    <recommendedName>
        <fullName evidence="2">Amidohydrolase-related domain-containing protein</fullName>
    </recommendedName>
</protein>
<dbReference type="InterPro" id="IPR032466">
    <property type="entry name" value="Metal_Hydrolase"/>
</dbReference>
<sequence length="213" mass="22905">MNDRRLDITHNDYDLVISGGRVIDPASGLDAISDVAVKDGKIAAIEPKLIAPQGRKIDARGLLVTPGLVDIHVHVYKGATFWGVDPDFIGKKGGTTTVLDAGSTGSQNYRGFKDWIVDNARIRVLGLMHLSEIGLVSYKGELNDPSFADLAGGVSAIREMPETFIGCKIRLSGPLVGWGQQGRRHAQMAVEMAEEAGTFLMVHIGNMPIPMAE</sequence>
<dbReference type="SUPFAM" id="SSF51556">
    <property type="entry name" value="Metallo-dependent hydrolases"/>
    <property type="match status" value="1"/>
</dbReference>
<dbReference type="PANTHER" id="PTHR42717:SF1">
    <property type="entry name" value="IMIDAZOLONEPROPIONASE AND RELATED AMIDOHYDROLASES"/>
    <property type="match status" value="1"/>
</dbReference>
<dbReference type="EMBL" id="UINC01213640">
    <property type="protein sequence ID" value="SVE38513.1"/>
    <property type="molecule type" value="Genomic_DNA"/>
</dbReference>
<accession>A0A383D2N1</accession>
<gene>
    <name evidence="1" type="ORF">METZ01_LOCUS491367</name>
</gene>
<dbReference type="InterPro" id="IPR020043">
    <property type="entry name" value="Deacetylase_Atu3266-like"/>
</dbReference>
<dbReference type="GO" id="GO:0016810">
    <property type="term" value="F:hydrolase activity, acting on carbon-nitrogen (but not peptide) bonds"/>
    <property type="evidence" value="ECO:0007669"/>
    <property type="project" value="InterPro"/>
</dbReference>
<evidence type="ECO:0008006" key="2">
    <source>
        <dbReference type="Google" id="ProtNLM"/>
    </source>
</evidence>
<organism evidence="1">
    <name type="scientific">marine metagenome</name>
    <dbReference type="NCBI Taxonomy" id="408172"/>
    <lineage>
        <taxon>unclassified sequences</taxon>
        <taxon>metagenomes</taxon>
        <taxon>ecological metagenomes</taxon>
    </lineage>
</organism>
<dbReference type="PANTHER" id="PTHR42717">
    <property type="entry name" value="DIHYDROOROTASE-RELATED"/>
    <property type="match status" value="1"/>
</dbReference>
<dbReference type="Gene3D" id="2.30.40.10">
    <property type="entry name" value="Urease, subunit C, domain 1"/>
    <property type="match status" value="1"/>
</dbReference>
<feature type="non-terminal residue" evidence="1">
    <location>
        <position position="213"/>
    </location>
</feature>
<dbReference type="SUPFAM" id="SSF51338">
    <property type="entry name" value="Composite domain of metallo-dependent hydrolases"/>
    <property type="match status" value="1"/>
</dbReference>
<name>A0A383D2N1_9ZZZZ</name>
<proteinExistence type="predicted"/>
<evidence type="ECO:0000313" key="1">
    <source>
        <dbReference type="EMBL" id="SVE38513.1"/>
    </source>
</evidence>
<dbReference type="Gene3D" id="3.20.20.140">
    <property type="entry name" value="Metal-dependent hydrolases"/>
    <property type="match status" value="1"/>
</dbReference>
<dbReference type="InterPro" id="IPR011059">
    <property type="entry name" value="Metal-dep_hydrolase_composite"/>
</dbReference>
<reference evidence="1" key="1">
    <citation type="submission" date="2018-05" db="EMBL/GenBank/DDBJ databases">
        <authorList>
            <person name="Lanie J.A."/>
            <person name="Ng W.-L."/>
            <person name="Kazmierczak K.M."/>
            <person name="Andrzejewski T.M."/>
            <person name="Davidsen T.M."/>
            <person name="Wayne K.J."/>
            <person name="Tettelin H."/>
            <person name="Glass J.I."/>
            <person name="Rusch D."/>
            <person name="Podicherti R."/>
            <person name="Tsui H.-C.T."/>
            <person name="Winkler M.E."/>
        </authorList>
    </citation>
    <scope>NUCLEOTIDE SEQUENCE</scope>
</reference>